<keyword evidence="1" id="KW-0472">Membrane</keyword>
<reference evidence="4" key="1">
    <citation type="submission" date="2017-02" db="UniProtKB">
        <authorList>
            <consortium name="WormBaseParasite"/>
        </authorList>
    </citation>
    <scope>IDENTIFICATION</scope>
</reference>
<evidence type="ECO:0000256" key="1">
    <source>
        <dbReference type="SAM" id="Phobius"/>
    </source>
</evidence>
<sequence>MTGSVRSDNHSKRDGNGNACDCSDDARVIEFVVPSYERMRDLESGVQEIVREGDMCAERARAGTDGCNNDEIFLIVTAVVILVAMCIGAYMHKSYWSFTAVIALIMAILIIIGVLTKSSCLMLCVLICAIILVVANIIHLIMLIMNARAESYFLVALIIMIGVVICSFCVCFAANNLRSAY</sequence>
<reference evidence="2 3" key="2">
    <citation type="submission" date="2018-11" db="EMBL/GenBank/DDBJ databases">
        <authorList>
            <consortium name="Pathogen Informatics"/>
        </authorList>
    </citation>
    <scope>NUCLEOTIDE SEQUENCE [LARGE SCALE GENOMIC DNA]</scope>
</reference>
<evidence type="ECO:0000313" key="4">
    <source>
        <dbReference type="WBParaSite" id="NBR_0001229501-mRNA-1"/>
    </source>
</evidence>
<keyword evidence="1" id="KW-0812">Transmembrane</keyword>
<dbReference type="EMBL" id="UYSL01020715">
    <property type="protein sequence ID" value="VDL75885.1"/>
    <property type="molecule type" value="Genomic_DNA"/>
</dbReference>
<name>A0A0N4Y7Y4_NIPBR</name>
<feature type="transmembrane region" description="Helical" evidence="1">
    <location>
        <begin position="96"/>
        <end position="116"/>
    </location>
</feature>
<gene>
    <name evidence="2" type="ORF">NBR_LOCUS12296</name>
</gene>
<protein>
    <submittedName>
        <fullName evidence="4">Transmembrane protein</fullName>
    </submittedName>
</protein>
<feature type="transmembrane region" description="Helical" evidence="1">
    <location>
        <begin position="72"/>
        <end position="90"/>
    </location>
</feature>
<keyword evidence="3" id="KW-1185">Reference proteome</keyword>
<dbReference type="AlphaFoldDB" id="A0A0N4Y7Y4"/>
<accession>A0A0N4Y7Y4</accession>
<dbReference type="WBParaSite" id="NBR_0001229501-mRNA-1">
    <property type="protein sequence ID" value="NBR_0001229501-mRNA-1"/>
    <property type="gene ID" value="NBR_0001229501"/>
</dbReference>
<evidence type="ECO:0000313" key="3">
    <source>
        <dbReference type="Proteomes" id="UP000271162"/>
    </source>
</evidence>
<proteinExistence type="predicted"/>
<dbReference type="OMA" id="MPAIAIN"/>
<keyword evidence="1" id="KW-1133">Transmembrane helix</keyword>
<organism evidence="4">
    <name type="scientific">Nippostrongylus brasiliensis</name>
    <name type="common">Rat hookworm</name>
    <dbReference type="NCBI Taxonomy" id="27835"/>
    <lineage>
        <taxon>Eukaryota</taxon>
        <taxon>Metazoa</taxon>
        <taxon>Ecdysozoa</taxon>
        <taxon>Nematoda</taxon>
        <taxon>Chromadorea</taxon>
        <taxon>Rhabditida</taxon>
        <taxon>Rhabditina</taxon>
        <taxon>Rhabditomorpha</taxon>
        <taxon>Strongyloidea</taxon>
        <taxon>Heligmosomidae</taxon>
        <taxon>Nippostrongylus</taxon>
    </lineage>
</organism>
<evidence type="ECO:0000313" key="2">
    <source>
        <dbReference type="EMBL" id="VDL75885.1"/>
    </source>
</evidence>
<feature type="transmembrane region" description="Helical" evidence="1">
    <location>
        <begin position="151"/>
        <end position="174"/>
    </location>
</feature>
<dbReference type="Proteomes" id="UP000271162">
    <property type="component" value="Unassembled WGS sequence"/>
</dbReference>
<feature type="transmembrane region" description="Helical" evidence="1">
    <location>
        <begin position="123"/>
        <end position="145"/>
    </location>
</feature>